<dbReference type="Pfam" id="PF13830">
    <property type="entry name" value="DUF4192"/>
    <property type="match status" value="1"/>
</dbReference>
<dbReference type="RefSeq" id="WP_346109127.1">
    <property type="nucleotide sequence ID" value="NZ_BAAAOD010000124.1"/>
</dbReference>
<dbReference type="InterPro" id="IPR025447">
    <property type="entry name" value="DUF4192"/>
</dbReference>
<gene>
    <name evidence="2" type="ORF">WG925_11345</name>
</gene>
<comment type="caution">
    <text evidence="2">The sequence shown here is derived from an EMBL/GenBank/DDBJ whole genome shotgun (WGS) entry which is preliminary data.</text>
</comment>
<feature type="compositionally biased region" description="Pro residues" evidence="1">
    <location>
        <begin position="1"/>
        <end position="20"/>
    </location>
</feature>
<feature type="region of interest" description="Disordered" evidence="1">
    <location>
        <begin position="1"/>
        <end position="42"/>
    </location>
</feature>
<proteinExistence type="predicted"/>
<evidence type="ECO:0000256" key="1">
    <source>
        <dbReference type="SAM" id="MobiDB-lite"/>
    </source>
</evidence>
<sequence>MTACPQPDPLPGPGPGPGPSPGSEDLPATGWPPGTASGPGLRLDRPAELIAAVPVLLGFHPRDSLVLVSVTGPHLHDRLGLTVRVDLPRSSASARRVCREAVGVLAGERPARALALVVRDPGPAGPGPRRSRRDVGAAARRELLDAGIEPIAALWATGTRAGDRWGCFDLPCTCGGLLPDAASTTLGVTAAVRDGRAVLPDRAAVLAPLDSDAGTRRRRARLRDTGAAPARVGAATGTALLDACLDEAAASRLVVDDGLALALCGALDVGDVRDEALRRCLGPRAADAEQLWAVLVAALPSPQRAHPLALLAVCALLRGDGALATGATERALAERPDHVLAGVVAASLHGTRDPRSPAARWAGPGGLRRLLTAMLDPDAPDDTAAR</sequence>
<evidence type="ECO:0000313" key="2">
    <source>
        <dbReference type="EMBL" id="MEK6464330.1"/>
    </source>
</evidence>
<dbReference type="EMBL" id="JBBPIX010000005">
    <property type="protein sequence ID" value="MEK6464330.1"/>
    <property type="molecule type" value="Genomic_DNA"/>
</dbReference>
<name>A0ABU9AD38_PSEA5</name>
<keyword evidence="3" id="KW-1185">Reference proteome</keyword>
<dbReference type="Proteomes" id="UP001367513">
    <property type="component" value="Unassembled WGS sequence"/>
</dbReference>
<accession>A0ABU9AD38</accession>
<reference evidence="2 3" key="1">
    <citation type="submission" date="2024-03" db="EMBL/GenBank/DDBJ databases">
        <title>Draft genome sequence of Pseudonocardia carboxydivorans JCM 14827.</title>
        <authorList>
            <person name="Duangmal K."/>
        </authorList>
    </citation>
    <scope>NUCLEOTIDE SEQUENCE [LARGE SCALE GENOMIC DNA]</scope>
    <source>
        <strain evidence="2 3">JCM 14827</strain>
    </source>
</reference>
<protein>
    <submittedName>
        <fullName evidence="2">DUF4192 domain-containing protein</fullName>
    </submittedName>
</protein>
<organism evidence="2 3">
    <name type="scientific">Pseudonocardia alni subsp. carboxydivorans</name>
    <dbReference type="NCBI Taxonomy" id="415010"/>
    <lineage>
        <taxon>Bacteria</taxon>
        <taxon>Bacillati</taxon>
        <taxon>Actinomycetota</taxon>
        <taxon>Actinomycetes</taxon>
        <taxon>Pseudonocardiales</taxon>
        <taxon>Pseudonocardiaceae</taxon>
        <taxon>Pseudonocardia</taxon>
    </lineage>
</organism>
<evidence type="ECO:0000313" key="3">
    <source>
        <dbReference type="Proteomes" id="UP001367513"/>
    </source>
</evidence>